<dbReference type="PANTHER" id="PTHR35796:SF3">
    <property type="entry name" value="BHLH DOMAIN-CONTAINING PROTEIN"/>
    <property type="match status" value="1"/>
</dbReference>
<evidence type="ECO:0000256" key="2">
    <source>
        <dbReference type="SAM" id="MobiDB-lite"/>
    </source>
</evidence>
<dbReference type="PANTHER" id="PTHR35796">
    <property type="entry name" value="HYPOTHETICAL CYTOSOLIC PROTEIN"/>
    <property type="match status" value="1"/>
</dbReference>
<evidence type="ECO:0000256" key="1">
    <source>
        <dbReference type="SAM" id="Coils"/>
    </source>
</evidence>
<feature type="region of interest" description="Disordered" evidence="2">
    <location>
        <begin position="117"/>
        <end position="146"/>
    </location>
</feature>
<evidence type="ECO:0000313" key="4">
    <source>
        <dbReference type="Proteomes" id="UP001632037"/>
    </source>
</evidence>
<comment type="caution">
    <text evidence="3">The sequence shown here is derived from an EMBL/GenBank/DDBJ whole genome shotgun (WGS) entry which is preliminary data.</text>
</comment>
<feature type="coiled-coil region" evidence="1">
    <location>
        <begin position="151"/>
        <end position="178"/>
    </location>
</feature>
<gene>
    <name evidence="3" type="ORF">V7S43_003778</name>
</gene>
<feature type="region of interest" description="Disordered" evidence="2">
    <location>
        <begin position="31"/>
        <end position="54"/>
    </location>
</feature>
<evidence type="ECO:0008006" key="5">
    <source>
        <dbReference type="Google" id="ProtNLM"/>
    </source>
</evidence>
<sequence length="520" mass="56845">MALLLPDDDAAFEALDAALSFVDACIASPASNSGGASAPAQGPGHQEGSSEDGAMLGDELDELLRVTLSPAPSTSSTSGGESGETHRNPLVLPSPLSPMTSNLKPPEVAKIQENGRLRGGGCRKSHCQPVNDAPADGKPKKRVKVNPNRARNERKNELAYLRNKVQQMETELDELHRHHRIGSNNALTTAQATEDKTKVSALVLTGINALNGADTPPFWRDMATRQKLRREKTERENARLKLVLEGQIKLARSMETLLQKRARQQVSECVDHLGKNDAQGCTLDFLADKRTFDALLGSVEAAYHEVNEVFATNGLIDSETPIRDARMREGANGMYLDISSNKLLPFSKDAVGAAVWNHFKGAGKHRGNLYEKVAKNIDSADDTVMEDFKMEFMGKTTRADFRVKQVLRRYVKIDREVVVWVTSVHSLDEAKVRPFAGLGFAEKGYVVIKRPTSPALVKGGFTVLQMCSLVVPQKAENCSQDATVVGAFTEFVLNVIVANTAVSQERIENLLLDQALKQPR</sequence>
<proteinExistence type="predicted"/>
<keyword evidence="4" id="KW-1185">Reference proteome</keyword>
<dbReference type="AlphaFoldDB" id="A0ABD3FY48"/>
<dbReference type="EMBL" id="JBIMZQ010000006">
    <property type="protein sequence ID" value="KAL3670586.1"/>
    <property type="molecule type" value="Genomic_DNA"/>
</dbReference>
<protein>
    <recommendedName>
        <fullName evidence="5">M96 mating-specific protein family</fullName>
    </recommendedName>
</protein>
<dbReference type="Proteomes" id="UP001632037">
    <property type="component" value="Unassembled WGS sequence"/>
</dbReference>
<feature type="compositionally biased region" description="Low complexity" evidence="2">
    <location>
        <begin position="31"/>
        <end position="44"/>
    </location>
</feature>
<feature type="region of interest" description="Disordered" evidence="2">
    <location>
        <begin position="69"/>
        <end position="104"/>
    </location>
</feature>
<name>A0ABD3FY48_9STRA</name>
<keyword evidence="1" id="KW-0175">Coiled coil</keyword>
<evidence type="ECO:0000313" key="3">
    <source>
        <dbReference type="EMBL" id="KAL3670586.1"/>
    </source>
</evidence>
<accession>A0ABD3FY48</accession>
<organism evidence="3 4">
    <name type="scientific">Phytophthora oleae</name>
    <dbReference type="NCBI Taxonomy" id="2107226"/>
    <lineage>
        <taxon>Eukaryota</taxon>
        <taxon>Sar</taxon>
        <taxon>Stramenopiles</taxon>
        <taxon>Oomycota</taxon>
        <taxon>Peronosporomycetes</taxon>
        <taxon>Peronosporales</taxon>
        <taxon>Peronosporaceae</taxon>
        <taxon>Phytophthora</taxon>
    </lineage>
</organism>
<reference evidence="3 4" key="1">
    <citation type="submission" date="2024-09" db="EMBL/GenBank/DDBJ databases">
        <title>Genome sequencing and assembly of Phytophthora oleae, isolate VK10A, causative agent of rot of olive drupes.</title>
        <authorList>
            <person name="Conti Taguali S."/>
            <person name="Riolo M."/>
            <person name="La Spada F."/>
            <person name="Cacciola S.O."/>
            <person name="Dionisio G."/>
        </authorList>
    </citation>
    <scope>NUCLEOTIDE SEQUENCE [LARGE SCALE GENOMIC DNA]</scope>
    <source>
        <strain evidence="3 4">VK10A</strain>
    </source>
</reference>